<name>A0ABD1W5T2_9LAMI</name>
<dbReference type="AlphaFoldDB" id="A0ABD1W5T2"/>
<organism evidence="1 2">
    <name type="scientific">Forsythia ovata</name>
    <dbReference type="NCBI Taxonomy" id="205694"/>
    <lineage>
        <taxon>Eukaryota</taxon>
        <taxon>Viridiplantae</taxon>
        <taxon>Streptophyta</taxon>
        <taxon>Embryophyta</taxon>
        <taxon>Tracheophyta</taxon>
        <taxon>Spermatophyta</taxon>
        <taxon>Magnoliopsida</taxon>
        <taxon>eudicotyledons</taxon>
        <taxon>Gunneridae</taxon>
        <taxon>Pentapetalae</taxon>
        <taxon>asterids</taxon>
        <taxon>lamiids</taxon>
        <taxon>Lamiales</taxon>
        <taxon>Oleaceae</taxon>
        <taxon>Forsythieae</taxon>
        <taxon>Forsythia</taxon>
    </lineage>
</organism>
<evidence type="ECO:0000313" key="1">
    <source>
        <dbReference type="EMBL" id="KAL2545014.1"/>
    </source>
</evidence>
<comment type="caution">
    <text evidence="1">The sequence shown here is derived from an EMBL/GenBank/DDBJ whole genome shotgun (WGS) entry which is preliminary data.</text>
</comment>
<protein>
    <submittedName>
        <fullName evidence="1">Uncharacterized protein</fullName>
    </submittedName>
</protein>
<evidence type="ECO:0000313" key="2">
    <source>
        <dbReference type="Proteomes" id="UP001604277"/>
    </source>
</evidence>
<keyword evidence="2" id="KW-1185">Reference proteome</keyword>
<dbReference type="Proteomes" id="UP001604277">
    <property type="component" value="Unassembled WGS sequence"/>
</dbReference>
<sequence length="146" mass="16439">MGSQLFVSEIQTPLLNELKVDVLKLSEKLDKVLYDVASLRRDIKLHKGRICSECANQRLGISVPRCRDCVNGGRRMWEIVFRPSEWSEDVGIVFGPFISRGRSGRISVRAKVATCGGRRGERDDGGFDRFERRRRSIAGERGKGAS</sequence>
<dbReference type="EMBL" id="JBFOLJ010000004">
    <property type="protein sequence ID" value="KAL2545014.1"/>
    <property type="molecule type" value="Genomic_DNA"/>
</dbReference>
<gene>
    <name evidence="1" type="ORF">Fot_14247</name>
</gene>
<accession>A0ABD1W5T2</accession>
<proteinExistence type="predicted"/>
<reference evidence="2" key="1">
    <citation type="submission" date="2024-07" db="EMBL/GenBank/DDBJ databases">
        <title>Two chromosome-level genome assemblies of Korean endemic species Abeliophyllum distichum and Forsythia ovata (Oleaceae).</title>
        <authorList>
            <person name="Jang H."/>
        </authorList>
    </citation>
    <scope>NUCLEOTIDE SEQUENCE [LARGE SCALE GENOMIC DNA]</scope>
</reference>